<reference evidence="2" key="1">
    <citation type="submission" date="2023-05" db="EMBL/GenBank/DDBJ databases">
        <authorList>
            <person name="Zhang X."/>
        </authorList>
    </citation>
    <scope>NUCLEOTIDE SEQUENCE</scope>
    <source>
        <strain evidence="2">YF14B1</strain>
    </source>
</reference>
<feature type="transmembrane region" description="Helical" evidence="1">
    <location>
        <begin position="14"/>
        <end position="37"/>
    </location>
</feature>
<accession>A0AAE3QYW0</accession>
<dbReference type="RefSeq" id="WP_313987029.1">
    <property type="nucleotide sequence ID" value="NZ_JASJOS010000017.1"/>
</dbReference>
<protein>
    <submittedName>
        <fullName evidence="2">Uncharacterized protein</fullName>
    </submittedName>
</protein>
<dbReference type="EMBL" id="JASJOS010000017">
    <property type="protein sequence ID" value="MDJ1485033.1"/>
    <property type="molecule type" value="Genomic_DNA"/>
</dbReference>
<evidence type="ECO:0000256" key="1">
    <source>
        <dbReference type="SAM" id="Phobius"/>
    </source>
</evidence>
<evidence type="ECO:0000313" key="2">
    <source>
        <dbReference type="EMBL" id="MDJ1485033.1"/>
    </source>
</evidence>
<dbReference type="AlphaFoldDB" id="A0AAE3QYW0"/>
<comment type="caution">
    <text evidence="2">The sequence shown here is derived from an EMBL/GenBank/DDBJ whole genome shotgun (WGS) entry which is preliminary data.</text>
</comment>
<organism evidence="2 3">
    <name type="scientific">Xanthocytophaga flava</name>
    <dbReference type="NCBI Taxonomy" id="3048013"/>
    <lineage>
        <taxon>Bacteria</taxon>
        <taxon>Pseudomonadati</taxon>
        <taxon>Bacteroidota</taxon>
        <taxon>Cytophagia</taxon>
        <taxon>Cytophagales</taxon>
        <taxon>Rhodocytophagaceae</taxon>
        <taxon>Xanthocytophaga</taxon>
    </lineage>
</organism>
<evidence type="ECO:0000313" key="3">
    <source>
        <dbReference type="Proteomes" id="UP001241110"/>
    </source>
</evidence>
<proteinExistence type="predicted"/>
<keyword evidence="1" id="KW-0812">Transmembrane</keyword>
<keyword evidence="1" id="KW-1133">Transmembrane helix</keyword>
<keyword evidence="1" id="KW-0472">Membrane</keyword>
<sequence>MITIKMKGPKNSKVWLMGIVAVLIILMIVCIGTFSLFDDEVKELVHLDKGDRNCQFKIYYIPSNATVQSYIQIRKLCPDKEIETIASYERYQQLVHYQMMGDSVKMIIKDTISYKHRQDTVTVLLK</sequence>
<gene>
    <name evidence="2" type="ORF">QNI16_31335</name>
</gene>
<dbReference type="Proteomes" id="UP001241110">
    <property type="component" value="Unassembled WGS sequence"/>
</dbReference>
<name>A0AAE3QYW0_9BACT</name>